<evidence type="ECO:0000313" key="9">
    <source>
        <dbReference type="EMBL" id="CEM20691.1"/>
    </source>
</evidence>
<evidence type="ECO:0000256" key="4">
    <source>
        <dbReference type="ARBA" id="ARBA00022729"/>
    </source>
</evidence>
<proteinExistence type="predicted"/>
<organism evidence="9">
    <name type="scientific">Chromera velia CCMP2878</name>
    <dbReference type="NCBI Taxonomy" id="1169474"/>
    <lineage>
        <taxon>Eukaryota</taxon>
        <taxon>Sar</taxon>
        <taxon>Alveolata</taxon>
        <taxon>Colpodellida</taxon>
        <taxon>Chromeraceae</taxon>
        <taxon>Chromera</taxon>
    </lineage>
</organism>
<accession>A0A0G4FZH4</accession>
<dbReference type="InterPro" id="IPR036941">
    <property type="entry name" value="Rcpt_L-dom_sf"/>
</dbReference>
<keyword evidence="4 7" id="KW-0732">Signal</keyword>
<evidence type="ECO:0000259" key="8">
    <source>
        <dbReference type="Pfam" id="PF01030"/>
    </source>
</evidence>
<dbReference type="InterPro" id="IPR051648">
    <property type="entry name" value="CWI-Assembly_Regulator"/>
</dbReference>
<comment type="subcellular location">
    <subcellularLocation>
        <location evidence="1">Secreted</location>
        <location evidence="1">Cell wall</location>
    </subcellularLocation>
</comment>
<feature type="chain" id="PRO_5005189754" description="Receptor L-domain domain-containing protein" evidence="7">
    <location>
        <begin position="20"/>
        <end position="373"/>
    </location>
</feature>
<dbReference type="Pfam" id="PF01030">
    <property type="entry name" value="Recep_L_domain"/>
    <property type="match status" value="1"/>
</dbReference>
<feature type="domain" description="Receptor L-domain" evidence="8">
    <location>
        <begin position="91"/>
        <end position="172"/>
    </location>
</feature>
<sequence>MTRKAIALLLFAGLGVASGQNPKNNGLLRRTSAETESETETETAETPTQGNSSDVFVSTTPLKCDDLSLLVGKRRLTRDILIDETCAAAPLESHVAALEVIEGLITINNTALETNFAVSFPKLREVRGREGEGGNVEVFNNTNLEVLSMDALESVNGNFTVGLWFMGNPSLRVISLPALASTGGDFYVSSNSTLTSFSVPALTSTGEYFAVYSNSALTSLSVPTLTSTGEYFLVNSNSALTSLSVSALTSIAGSFGFSANSALTSLSVPALTSVEGALRIGGPTSWGRQRPNPSLESIHLPQLEEVGGSFIVKNNQALSELVLRSCPEEEGEGGRGECLSVGGTVDVQAVGEGGTSVSSVSALLAAFGGQNQS</sequence>
<feature type="region of interest" description="Disordered" evidence="6">
    <location>
        <begin position="22"/>
        <end position="55"/>
    </location>
</feature>
<keyword evidence="2" id="KW-0134">Cell wall</keyword>
<evidence type="ECO:0000256" key="7">
    <source>
        <dbReference type="SAM" id="SignalP"/>
    </source>
</evidence>
<dbReference type="VEuPathDB" id="CryptoDB:Cvel_19450"/>
<dbReference type="PANTHER" id="PTHR31018:SF3">
    <property type="entry name" value="RECEPTOR PROTEIN-TYROSINE KINASE"/>
    <property type="match status" value="1"/>
</dbReference>
<evidence type="ECO:0000256" key="2">
    <source>
        <dbReference type="ARBA" id="ARBA00022512"/>
    </source>
</evidence>
<evidence type="ECO:0000256" key="6">
    <source>
        <dbReference type="SAM" id="MobiDB-lite"/>
    </source>
</evidence>
<evidence type="ECO:0000256" key="5">
    <source>
        <dbReference type="ARBA" id="ARBA00023180"/>
    </source>
</evidence>
<keyword evidence="5" id="KW-0325">Glycoprotein</keyword>
<name>A0A0G4FZH4_9ALVE</name>
<keyword evidence="3" id="KW-0964">Secreted</keyword>
<dbReference type="Gene3D" id="3.80.20.20">
    <property type="entry name" value="Receptor L-domain"/>
    <property type="match status" value="2"/>
</dbReference>
<dbReference type="EMBL" id="CDMZ01000748">
    <property type="protein sequence ID" value="CEM20691.1"/>
    <property type="molecule type" value="Genomic_DNA"/>
</dbReference>
<feature type="signal peptide" evidence="7">
    <location>
        <begin position="1"/>
        <end position="19"/>
    </location>
</feature>
<evidence type="ECO:0000256" key="3">
    <source>
        <dbReference type="ARBA" id="ARBA00022525"/>
    </source>
</evidence>
<reference evidence="9" key="1">
    <citation type="submission" date="2014-11" db="EMBL/GenBank/DDBJ databases">
        <authorList>
            <person name="Otto D Thomas"/>
            <person name="Naeem Raeece"/>
        </authorList>
    </citation>
    <scope>NUCLEOTIDE SEQUENCE</scope>
</reference>
<dbReference type="PANTHER" id="PTHR31018">
    <property type="entry name" value="SPORULATION-SPECIFIC PROTEIN-RELATED"/>
    <property type="match status" value="1"/>
</dbReference>
<dbReference type="SUPFAM" id="SSF52058">
    <property type="entry name" value="L domain-like"/>
    <property type="match status" value="1"/>
</dbReference>
<dbReference type="InterPro" id="IPR000494">
    <property type="entry name" value="Rcpt_L-dom"/>
</dbReference>
<protein>
    <recommendedName>
        <fullName evidence="8">Receptor L-domain domain-containing protein</fullName>
    </recommendedName>
</protein>
<evidence type="ECO:0000256" key="1">
    <source>
        <dbReference type="ARBA" id="ARBA00004191"/>
    </source>
</evidence>
<dbReference type="AlphaFoldDB" id="A0A0G4FZH4"/>
<dbReference type="PhylomeDB" id="A0A0G4FZH4"/>
<gene>
    <name evidence="9" type="ORF">Cvel_19450</name>
</gene>